<accession>A0A1B6CC24</accession>
<protein>
    <submittedName>
        <fullName evidence="2">Uncharacterized protein</fullName>
    </submittedName>
</protein>
<organism evidence="2">
    <name type="scientific">Clastoptera arizonana</name>
    <name type="common">Arizona spittle bug</name>
    <dbReference type="NCBI Taxonomy" id="38151"/>
    <lineage>
        <taxon>Eukaryota</taxon>
        <taxon>Metazoa</taxon>
        <taxon>Ecdysozoa</taxon>
        <taxon>Arthropoda</taxon>
        <taxon>Hexapoda</taxon>
        <taxon>Insecta</taxon>
        <taxon>Pterygota</taxon>
        <taxon>Neoptera</taxon>
        <taxon>Paraneoptera</taxon>
        <taxon>Hemiptera</taxon>
        <taxon>Auchenorrhyncha</taxon>
        <taxon>Cercopoidea</taxon>
        <taxon>Clastopteridae</taxon>
        <taxon>Clastoptera</taxon>
    </lineage>
</organism>
<feature type="chain" id="PRO_5008580270" evidence="1">
    <location>
        <begin position="20"/>
        <end position="153"/>
    </location>
</feature>
<gene>
    <name evidence="2" type="ORF">g.900</name>
</gene>
<feature type="signal peptide" evidence="1">
    <location>
        <begin position="1"/>
        <end position="19"/>
    </location>
</feature>
<proteinExistence type="predicted"/>
<dbReference type="AlphaFoldDB" id="A0A1B6CC24"/>
<dbReference type="EMBL" id="GEDC01026443">
    <property type="protein sequence ID" value="JAS10855.1"/>
    <property type="molecule type" value="Transcribed_RNA"/>
</dbReference>
<keyword evidence="1" id="KW-0732">Signal</keyword>
<evidence type="ECO:0000256" key="1">
    <source>
        <dbReference type="SAM" id="SignalP"/>
    </source>
</evidence>
<name>A0A1B6CC24_9HEMI</name>
<sequence>MKVLLSYICVLSVYRCIHSDEKECSDNLIYAHIDNSTSLDFIRDNLLALGKTLSDRLKTIPVGGGQRFLEDFKLYNNNMKIFLELAKEDPESSKPDVKSILYQKNYTHVIETDFCEEDMVDNFNWNQTNIRQFYKVRDTLNGIWIDLHFVEWT</sequence>
<reference evidence="2" key="1">
    <citation type="submission" date="2015-12" db="EMBL/GenBank/DDBJ databases">
        <title>De novo transcriptome assembly of four potential Pierce s Disease insect vectors from Arizona vineyards.</title>
        <authorList>
            <person name="Tassone E.E."/>
        </authorList>
    </citation>
    <scope>NUCLEOTIDE SEQUENCE</scope>
</reference>
<evidence type="ECO:0000313" key="2">
    <source>
        <dbReference type="EMBL" id="JAS10855.1"/>
    </source>
</evidence>